<accession>A0AAD7NVE9</accession>
<keyword evidence="2" id="KW-0472">Membrane</keyword>
<keyword evidence="2" id="KW-1133">Transmembrane helix</keyword>
<feature type="region of interest" description="Disordered" evidence="1">
    <location>
        <begin position="39"/>
        <end position="76"/>
    </location>
</feature>
<evidence type="ECO:0000313" key="3">
    <source>
        <dbReference type="EMBL" id="KAJ7776797.1"/>
    </source>
</evidence>
<dbReference type="AlphaFoldDB" id="A0AAD7NVE9"/>
<keyword evidence="2" id="KW-0812">Transmembrane</keyword>
<comment type="caution">
    <text evidence="3">The sequence shown here is derived from an EMBL/GenBank/DDBJ whole genome shotgun (WGS) entry which is preliminary data.</text>
</comment>
<keyword evidence="4" id="KW-1185">Reference proteome</keyword>
<reference evidence="3" key="1">
    <citation type="submission" date="2023-03" db="EMBL/GenBank/DDBJ databases">
        <title>Massive genome expansion in bonnet fungi (Mycena s.s.) driven by repeated elements and novel gene families across ecological guilds.</title>
        <authorList>
            <consortium name="Lawrence Berkeley National Laboratory"/>
            <person name="Harder C.B."/>
            <person name="Miyauchi S."/>
            <person name="Viragh M."/>
            <person name="Kuo A."/>
            <person name="Thoen E."/>
            <person name="Andreopoulos B."/>
            <person name="Lu D."/>
            <person name="Skrede I."/>
            <person name="Drula E."/>
            <person name="Henrissat B."/>
            <person name="Morin E."/>
            <person name="Kohler A."/>
            <person name="Barry K."/>
            <person name="LaButti K."/>
            <person name="Morin E."/>
            <person name="Salamov A."/>
            <person name="Lipzen A."/>
            <person name="Mereny Z."/>
            <person name="Hegedus B."/>
            <person name="Baldrian P."/>
            <person name="Stursova M."/>
            <person name="Weitz H."/>
            <person name="Taylor A."/>
            <person name="Grigoriev I.V."/>
            <person name="Nagy L.G."/>
            <person name="Martin F."/>
            <person name="Kauserud H."/>
        </authorList>
    </citation>
    <scope>NUCLEOTIDE SEQUENCE</scope>
    <source>
        <strain evidence="3">CBHHK188m</strain>
    </source>
</reference>
<gene>
    <name evidence="3" type="ORF">DFH07DRAFT_766499</name>
</gene>
<dbReference type="Proteomes" id="UP001215280">
    <property type="component" value="Unassembled WGS sequence"/>
</dbReference>
<evidence type="ECO:0000313" key="4">
    <source>
        <dbReference type="Proteomes" id="UP001215280"/>
    </source>
</evidence>
<protein>
    <submittedName>
        <fullName evidence="3">Uncharacterized protein</fullName>
    </submittedName>
</protein>
<sequence>MGEASQATFVSRLLPATASFGLIVIVIFLPSRFVCGRAGASSSHVGSSGGVKSPWNRTSESSTLQPRPGTQARAQPDTLVRWRLRHCSLHPAVDMHKEQGILALPAAPLAQVLLRPPRARDGALAPAVAIPFARPS</sequence>
<name>A0AAD7NVE9_9AGAR</name>
<evidence type="ECO:0000256" key="2">
    <source>
        <dbReference type="SAM" id="Phobius"/>
    </source>
</evidence>
<organism evidence="3 4">
    <name type="scientific">Mycena maculata</name>
    <dbReference type="NCBI Taxonomy" id="230809"/>
    <lineage>
        <taxon>Eukaryota</taxon>
        <taxon>Fungi</taxon>
        <taxon>Dikarya</taxon>
        <taxon>Basidiomycota</taxon>
        <taxon>Agaricomycotina</taxon>
        <taxon>Agaricomycetes</taxon>
        <taxon>Agaricomycetidae</taxon>
        <taxon>Agaricales</taxon>
        <taxon>Marasmiineae</taxon>
        <taxon>Mycenaceae</taxon>
        <taxon>Mycena</taxon>
    </lineage>
</organism>
<feature type="compositionally biased region" description="Polar residues" evidence="1">
    <location>
        <begin position="55"/>
        <end position="65"/>
    </location>
</feature>
<feature type="transmembrane region" description="Helical" evidence="2">
    <location>
        <begin position="12"/>
        <end position="29"/>
    </location>
</feature>
<evidence type="ECO:0000256" key="1">
    <source>
        <dbReference type="SAM" id="MobiDB-lite"/>
    </source>
</evidence>
<proteinExistence type="predicted"/>
<dbReference type="EMBL" id="JARJLG010000011">
    <property type="protein sequence ID" value="KAJ7776797.1"/>
    <property type="molecule type" value="Genomic_DNA"/>
</dbReference>